<accession>A0ABP1CSJ5</accession>
<evidence type="ECO:0000313" key="2">
    <source>
        <dbReference type="EMBL" id="CAL1697673.1"/>
    </source>
</evidence>
<evidence type="ECO:0000313" key="3">
    <source>
        <dbReference type="Proteomes" id="UP001497453"/>
    </source>
</evidence>
<feature type="compositionally biased region" description="Basic and acidic residues" evidence="1">
    <location>
        <begin position="142"/>
        <end position="154"/>
    </location>
</feature>
<evidence type="ECO:0000256" key="1">
    <source>
        <dbReference type="SAM" id="MobiDB-lite"/>
    </source>
</evidence>
<sequence length="194" mass="22325">MQDPVENLALSLIKGHSAVKGVLNLKEGPPGVRREDRQGQRKYIRDNINPKFRHAVGVPEDSRIRLPWGSPVKLITKYFVRPIGYPLKCPLTDPSKLTMEELWIVVCAVYQDIFKFRRLTYAELQLLDAKLEESVRMGLYEPERNRQERADKGNARGRHRNPLTTRKTYGGYICSPEMVAMGEDPDDPIEEFSE</sequence>
<feature type="region of interest" description="Disordered" evidence="1">
    <location>
        <begin position="142"/>
        <end position="161"/>
    </location>
</feature>
<reference evidence="3" key="1">
    <citation type="submission" date="2024-04" db="EMBL/GenBank/DDBJ databases">
        <authorList>
            <person name="Shaw F."/>
            <person name="Minotto A."/>
        </authorList>
    </citation>
    <scope>NUCLEOTIDE SEQUENCE [LARGE SCALE GENOMIC DNA]</scope>
</reference>
<dbReference type="Proteomes" id="UP001497453">
    <property type="component" value="Chromosome 10"/>
</dbReference>
<keyword evidence="3" id="KW-1185">Reference proteome</keyword>
<organism evidence="2 3">
    <name type="scientific">Somion occarium</name>
    <dbReference type="NCBI Taxonomy" id="3059160"/>
    <lineage>
        <taxon>Eukaryota</taxon>
        <taxon>Fungi</taxon>
        <taxon>Dikarya</taxon>
        <taxon>Basidiomycota</taxon>
        <taxon>Agaricomycotina</taxon>
        <taxon>Agaricomycetes</taxon>
        <taxon>Polyporales</taxon>
        <taxon>Cerrenaceae</taxon>
        <taxon>Somion</taxon>
    </lineage>
</organism>
<protein>
    <submittedName>
        <fullName evidence="2">Uncharacterized protein</fullName>
    </submittedName>
</protein>
<name>A0ABP1CSJ5_9APHY</name>
<dbReference type="EMBL" id="OZ037953">
    <property type="protein sequence ID" value="CAL1697673.1"/>
    <property type="molecule type" value="Genomic_DNA"/>
</dbReference>
<proteinExistence type="predicted"/>
<gene>
    <name evidence="2" type="ORF">GFSPODELE1_LOCUS1785</name>
</gene>